<keyword evidence="2" id="KW-0472">Membrane</keyword>
<proteinExistence type="predicted"/>
<evidence type="ECO:0000313" key="3">
    <source>
        <dbReference type="EMBL" id="KAF6232156.1"/>
    </source>
</evidence>
<feature type="compositionally biased region" description="Basic residues" evidence="1">
    <location>
        <begin position="1"/>
        <end position="12"/>
    </location>
</feature>
<protein>
    <submittedName>
        <fullName evidence="3">Uncharacterized protein</fullName>
    </submittedName>
</protein>
<keyword evidence="4" id="KW-1185">Reference proteome</keyword>
<dbReference type="Proteomes" id="UP000578531">
    <property type="component" value="Unassembled WGS sequence"/>
</dbReference>
<evidence type="ECO:0000256" key="2">
    <source>
        <dbReference type="SAM" id="Phobius"/>
    </source>
</evidence>
<dbReference type="GeneID" id="59291190"/>
<feature type="region of interest" description="Disordered" evidence="1">
    <location>
        <begin position="1"/>
        <end position="20"/>
    </location>
</feature>
<comment type="caution">
    <text evidence="3">The sequence shown here is derived from an EMBL/GenBank/DDBJ whole genome shotgun (WGS) entry which is preliminary data.</text>
</comment>
<keyword evidence="2" id="KW-0812">Transmembrane</keyword>
<name>A0A8H6FPD3_9LECA</name>
<dbReference type="EMBL" id="JACCJC010000050">
    <property type="protein sequence ID" value="KAF6232156.1"/>
    <property type="molecule type" value="Genomic_DNA"/>
</dbReference>
<dbReference type="AlphaFoldDB" id="A0A8H6FPD3"/>
<evidence type="ECO:0000313" key="4">
    <source>
        <dbReference type="Proteomes" id="UP000578531"/>
    </source>
</evidence>
<reference evidence="3 4" key="1">
    <citation type="journal article" date="2020" name="Genomics">
        <title>Complete, high-quality genomes from long-read metagenomic sequencing of two wolf lichen thalli reveals enigmatic genome architecture.</title>
        <authorList>
            <person name="McKenzie S.K."/>
            <person name="Walston R.F."/>
            <person name="Allen J.L."/>
        </authorList>
    </citation>
    <scope>NUCLEOTIDE SEQUENCE [LARGE SCALE GENOMIC DNA]</scope>
    <source>
        <strain evidence="3">WasteWater2</strain>
    </source>
</reference>
<dbReference type="OrthoDB" id="10443273at2759"/>
<evidence type="ECO:0000256" key="1">
    <source>
        <dbReference type="SAM" id="MobiDB-lite"/>
    </source>
</evidence>
<sequence length="189" mass="21515">MRTRYLPTHRHQTSPSVPKAKQNRLLMRTRRAQLLPDERLGTCLQPKKRREEKKATVIDESGQLSLPPEPFLYRIPTTPYIIKYTNYGSPIPFHHAIQLLVTASEEMMYEISLLPDHVDVQFSRTRVWAEETARLTIMPTPSMRHSTCGMMLAGIIGCGGLYGFVEADMVFLSVRDPFRPFANGTLAIG</sequence>
<dbReference type="RefSeq" id="XP_037161585.1">
    <property type="nucleotide sequence ID" value="XM_037311429.1"/>
</dbReference>
<accession>A0A8H6FPD3</accession>
<feature type="transmembrane region" description="Helical" evidence="2">
    <location>
        <begin position="147"/>
        <end position="165"/>
    </location>
</feature>
<gene>
    <name evidence="3" type="ORF">HO173_009539</name>
</gene>
<organism evidence="3 4">
    <name type="scientific">Letharia columbiana</name>
    <dbReference type="NCBI Taxonomy" id="112416"/>
    <lineage>
        <taxon>Eukaryota</taxon>
        <taxon>Fungi</taxon>
        <taxon>Dikarya</taxon>
        <taxon>Ascomycota</taxon>
        <taxon>Pezizomycotina</taxon>
        <taxon>Lecanoromycetes</taxon>
        <taxon>OSLEUM clade</taxon>
        <taxon>Lecanoromycetidae</taxon>
        <taxon>Lecanorales</taxon>
        <taxon>Lecanorineae</taxon>
        <taxon>Parmeliaceae</taxon>
        <taxon>Letharia</taxon>
    </lineage>
</organism>
<keyword evidence="2" id="KW-1133">Transmembrane helix</keyword>